<evidence type="ECO:0000256" key="14">
    <source>
        <dbReference type="ARBA" id="ARBA00083640"/>
    </source>
</evidence>
<dbReference type="OrthoDB" id="9790282at2"/>
<dbReference type="InterPro" id="IPR004616">
    <property type="entry name" value="Leu/Phe-tRNA_Trfase"/>
</dbReference>
<evidence type="ECO:0000256" key="6">
    <source>
        <dbReference type="ARBA" id="ARBA00050652"/>
    </source>
</evidence>
<gene>
    <name evidence="15" type="primary">aat</name>
    <name evidence="16" type="ORF">LHGZ1_1690</name>
</gene>
<evidence type="ECO:0000256" key="13">
    <source>
        <dbReference type="ARBA" id="ARBA00077165"/>
    </source>
</evidence>
<keyword evidence="3 15" id="KW-0808">Transferase</keyword>
<evidence type="ECO:0000256" key="11">
    <source>
        <dbReference type="ARBA" id="ARBA00074372"/>
    </source>
</evidence>
<dbReference type="InterPro" id="IPR042203">
    <property type="entry name" value="Leu/Phe-tRNA_Trfase_C"/>
</dbReference>
<dbReference type="NCBIfam" id="TIGR00667">
    <property type="entry name" value="aat"/>
    <property type="match status" value="1"/>
</dbReference>
<evidence type="ECO:0000256" key="2">
    <source>
        <dbReference type="ARBA" id="ARBA00022490"/>
    </source>
</evidence>
<comment type="similarity">
    <text evidence="9 15">Belongs to the L/F-transferase family.</text>
</comment>
<dbReference type="Gene3D" id="3.40.630.70">
    <property type="entry name" value="Leucyl/phenylalanyl-tRNA-protein transferase, C-terminal domain"/>
    <property type="match status" value="1"/>
</dbReference>
<evidence type="ECO:0000256" key="5">
    <source>
        <dbReference type="ARBA" id="ARBA00050607"/>
    </source>
</evidence>
<evidence type="ECO:0000256" key="12">
    <source>
        <dbReference type="ARBA" id="ARBA00077136"/>
    </source>
</evidence>
<dbReference type="PANTHER" id="PTHR30098:SF2">
    <property type="entry name" value="LEUCYL_PHENYLALANYL-TRNA--PROTEIN TRANSFERASE"/>
    <property type="match status" value="1"/>
</dbReference>
<organism evidence="16 17">
    <name type="scientific">Laribacter hongkongensis</name>
    <dbReference type="NCBI Taxonomy" id="168471"/>
    <lineage>
        <taxon>Bacteria</taxon>
        <taxon>Pseudomonadati</taxon>
        <taxon>Pseudomonadota</taxon>
        <taxon>Betaproteobacteria</taxon>
        <taxon>Neisseriales</taxon>
        <taxon>Aquaspirillaceae</taxon>
        <taxon>Laribacter</taxon>
    </lineage>
</organism>
<sequence>MIAWLDEDEPFPPVEQALAEPSGLLAASADLPVSRLVTAYRRGIFPWFNPGEPVLWWSPDPRMVLYPAELHVPRSLEKVLRHRRYTVTVDRAFGSVIRACAAPTPARPASWITPEIISTYSQLYRLGLAHSVETWIDGQLAGGFYGVMIGRMFYGESMFAQAPDASKIAFAHLMRRFAGHGIDMIDCQMHTAHLARFGGREIPRSDFVATVNTLTAQPAPPDLWRWSHCNEPA</sequence>
<dbReference type="SUPFAM" id="SSF55729">
    <property type="entry name" value="Acyl-CoA N-acyltransferases (Nat)"/>
    <property type="match status" value="1"/>
</dbReference>
<keyword evidence="4 15" id="KW-0012">Acyltransferase</keyword>
<evidence type="ECO:0000256" key="1">
    <source>
        <dbReference type="ARBA" id="ARBA00004496"/>
    </source>
</evidence>
<dbReference type="HAMAP" id="MF_00688">
    <property type="entry name" value="Leu_Phe_trans"/>
    <property type="match status" value="1"/>
</dbReference>
<evidence type="ECO:0000256" key="9">
    <source>
        <dbReference type="ARBA" id="ARBA00061535"/>
    </source>
</evidence>
<dbReference type="Gene3D" id="3.30.70.3550">
    <property type="entry name" value="Leucyl/phenylalanyl-tRNA-protein transferase, N-terminal domain"/>
    <property type="match status" value="1"/>
</dbReference>
<comment type="catalytic activity">
    <reaction evidence="6 15">
        <text>N-terminal L-arginyl-[protein] + L-leucyl-tRNA(Leu) = N-terminal L-leucyl-L-arginyl-[protein] + tRNA(Leu) + H(+)</text>
        <dbReference type="Rhea" id="RHEA:50416"/>
        <dbReference type="Rhea" id="RHEA-COMP:9613"/>
        <dbReference type="Rhea" id="RHEA-COMP:9622"/>
        <dbReference type="Rhea" id="RHEA-COMP:12672"/>
        <dbReference type="Rhea" id="RHEA-COMP:12673"/>
        <dbReference type="ChEBI" id="CHEBI:15378"/>
        <dbReference type="ChEBI" id="CHEBI:64719"/>
        <dbReference type="ChEBI" id="CHEBI:78442"/>
        <dbReference type="ChEBI" id="CHEBI:78494"/>
        <dbReference type="ChEBI" id="CHEBI:133044"/>
        <dbReference type="EC" id="2.3.2.6"/>
    </reaction>
</comment>
<evidence type="ECO:0000256" key="15">
    <source>
        <dbReference type="HAMAP-Rule" id="MF_00688"/>
    </source>
</evidence>
<accession>A0A248LJ59</accession>
<protein>
    <recommendedName>
        <fullName evidence="11 15">Leucyl/phenylalanyl-tRNA--protein transferase</fullName>
        <ecNumber evidence="10 15">2.3.2.6</ecNumber>
    </recommendedName>
    <alternativeName>
        <fullName evidence="12 15">L/F-transferase</fullName>
    </alternativeName>
    <alternativeName>
        <fullName evidence="13 15">Leucyltransferase</fullName>
    </alternativeName>
    <alternativeName>
        <fullName evidence="14 15">Phenyalanyltransferase</fullName>
    </alternativeName>
</protein>
<dbReference type="InterPro" id="IPR016181">
    <property type="entry name" value="Acyl_CoA_acyltransferase"/>
</dbReference>
<proteinExistence type="inferred from homology"/>
<evidence type="ECO:0000256" key="3">
    <source>
        <dbReference type="ARBA" id="ARBA00022679"/>
    </source>
</evidence>
<dbReference type="InterPro" id="IPR042221">
    <property type="entry name" value="Leu/Phe-tRNA_Trfase_N"/>
</dbReference>
<evidence type="ECO:0000256" key="7">
    <source>
        <dbReference type="ARBA" id="ARBA00051538"/>
    </source>
</evidence>
<dbReference type="Pfam" id="PF03588">
    <property type="entry name" value="Leu_Phe_trans"/>
    <property type="match status" value="1"/>
</dbReference>
<dbReference type="EC" id="2.3.2.6" evidence="10 15"/>
<evidence type="ECO:0000313" key="16">
    <source>
        <dbReference type="EMBL" id="ASJ24521.1"/>
    </source>
</evidence>
<name>A0A248LJ59_9NEIS</name>
<dbReference type="Proteomes" id="UP000197424">
    <property type="component" value="Chromosome"/>
</dbReference>
<dbReference type="FunFam" id="3.30.70.3550:FF:000001">
    <property type="entry name" value="Leucyl/phenylalanyl-tRNA--protein transferase"/>
    <property type="match status" value="1"/>
</dbReference>
<evidence type="ECO:0000256" key="8">
    <source>
        <dbReference type="ARBA" id="ARBA00054043"/>
    </source>
</evidence>
<dbReference type="AlphaFoldDB" id="A0A248LJ59"/>
<evidence type="ECO:0000256" key="4">
    <source>
        <dbReference type="ARBA" id="ARBA00023315"/>
    </source>
</evidence>
<comment type="catalytic activity">
    <reaction evidence="7 15">
        <text>N-terminal L-lysyl-[protein] + L-leucyl-tRNA(Leu) = N-terminal L-leucyl-L-lysyl-[protein] + tRNA(Leu) + H(+)</text>
        <dbReference type="Rhea" id="RHEA:12340"/>
        <dbReference type="Rhea" id="RHEA-COMP:9613"/>
        <dbReference type="Rhea" id="RHEA-COMP:9622"/>
        <dbReference type="Rhea" id="RHEA-COMP:12670"/>
        <dbReference type="Rhea" id="RHEA-COMP:12671"/>
        <dbReference type="ChEBI" id="CHEBI:15378"/>
        <dbReference type="ChEBI" id="CHEBI:65249"/>
        <dbReference type="ChEBI" id="CHEBI:78442"/>
        <dbReference type="ChEBI" id="CHEBI:78494"/>
        <dbReference type="ChEBI" id="CHEBI:133043"/>
        <dbReference type="EC" id="2.3.2.6"/>
    </reaction>
</comment>
<evidence type="ECO:0000256" key="10">
    <source>
        <dbReference type="ARBA" id="ARBA00066767"/>
    </source>
</evidence>
<dbReference type="PANTHER" id="PTHR30098">
    <property type="entry name" value="LEUCYL/PHENYLALANYL-TRNA--PROTEIN TRANSFERASE"/>
    <property type="match status" value="1"/>
</dbReference>
<dbReference type="GO" id="GO:0030163">
    <property type="term" value="P:protein catabolic process"/>
    <property type="evidence" value="ECO:0007669"/>
    <property type="project" value="UniProtKB-UniRule"/>
</dbReference>
<comment type="subcellular location">
    <subcellularLocation>
        <location evidence="1 15">Cytoplasm</location>
    </subcellularLocation>
</comment>
<comment type="function">
    <text evidence="8 15">Functions in the N-end rule pathway of protein degradation where it conjugates Leu, Phe and, less efficiently, Met from aminoacyl-tRNAs to the N-termini of proteins containing an N-terminal arginine or lysine.</text>
</comment>
<dbReference type="EMBL" id="CP022115">
    <property type="protein sequence ID" value="ASJ24521.1"/>
    <property type="molecule type" value="Genomic_DNA"/>
</dbReference>
<reference evidence="17" key="1">
    <citation type="submission" date="2017-06" db="EMBL/GenBank/DDBJ databases">
        <title>Whole genome sequence of Laribacter hongkongensis LHGZ1.</title>
        <authorList>
            <person name="Chen D."/>
            <person name="Wu H."/>
            <person name="Chen J."/>
        </authorList>
    </citation>
    <scope>NUCLEOTIDE SEQUENCE [LARGE SCALE GENOMIC DNA]</scope>
    <source>
        <strain evidence="17">LHGZ1</strain>
    </source>
</reference>
<comment type="catalytic activity">
    <reaction evidence="5 15">
        <text>L-phenylalanyl-tRNA(Phe) + an N-terminal L-alpha-aminoacyl-[protein] = an N-terminal L-phenylalanyl-L-alpha-aminoacyl-[protein] + tRNA(Phe)</text>
        <dbReference type="Rhea" id="RHEA:43632"/>
        <dbReference type="Rhea" id="RHEA-COMP:9668"/>
        <dbReference type="Rhea" id="RHEA-COMP:9699"/>
        <dbReference type="Rhea" id="RHEA-COMP:10636"/>
        <dbReference type="Rhea" id="RHEA-COMP:10637"/>
        <dbReference type="ChEBI" id="CHEBI:78442"/>
        <dbReference type="ChEBI" id="CHEBI:78531"/>
        <dbReference type="ChEBI" id="CHEBI:78597"/>
        <dbReference type="ChEBI" id="CHEBI:83561"/>
        <dbReference type="EC" id="2.3.2.6"/>
    </reaction>
</comment>
<dbReference type="GO" id="GO:0008914">
    <property type="term" value="F:leucyl-tRNA--protein transferase activity"/>
    <property type="evidence" value="ECO:0007669"/>
    <property type="project" value="UniProtKB-UniRule"/>
</dbReference>
<dbReference type="GO" id="GO:0005737">
    <property type="term" value="C:cytoplasm"/>
    <property type="evidence" value="ECO:0007669"/>
    <property type="project" value="UniProtKB-SubCell"/>
</dbReference>
<dbReference type="RefSeq" id="WP_088860791.1">
    <property type="nucleotide sequence ID" value="NZ_CP022115.1"/>
</dbReference>
<keyword evidence="2 15" id="KW-0963">Cytoplasm</keyword>
<evidence type="ECO:0000313" key="17">
    <source>
        <dbReference type="Proteomes" id="UP000197424"/>
    </source>
</evidence>